<name>A0A9D9N732_9FIRM</name>
<protein>
    <submittedName>
        <fullName evidence="1">Uncharacterized protein</fullName>
    </submittedName>
</protein>
<accession>A0A9D9N732</accession>
<organism evidence="1 2">
    <name type="scientific">Candidatus Scybalomonas excrementavium</name>
    <dbReference type="NCBI Taxonomy" id="2840943"/>
    <lineage>
        <taxon>Bacteria</taxon>
        <taxon>Bacillati</taxon>
        <taxon>Bacillota</taxon>
        <taxon>Clostridia</taxon>
        <taxon>Lachnospirales</taxon>
        <taxon>Lachnospiraceae</taxon>
        <taxon>Lachnospiraceae incertae sedis</taxon>
        <taxon>Candidatus Scybalomonas</taxon>
    </lineage>
</organism>
<sequence length="204" mass="23692">MSQFLGPIHEWMYGKIKYQDQMTNYICEKAKEYGWNEQLKKTLTKAYGELTPGNLEDIIDVTNIHGWLSSHVDMVESHFAQAVHSLLEEDKTRLEALKQVCFEAGKEVGSQFDKTISCKECYDIVRGHLVDGMPCDGGLRIESDEEDQIIWSVSEQVHEPYWTERQESLDTFFELRDAWLRGFFDEKVVQYTQLATNTFCVKEG</sequence>
<proteinExistence type="predicted"/>
<dbReference type="EMBL" id="JADIML010000062">
    <property type="protein sequence ID" value="MBO8462694.1"/>
    <property type="molecule type" value="Genomic_DNA"/>
</dbReference>
<reference evidence="1" key="1">
    <citation type="submission" date="2020-10" db="EMBL/GenBank/DDBJ databases">
        <authorList>
            <person name="Gilroy R."/>
        </authorList>
    </citation>
    <scope>NUCLEOTIDE SEQUENCE</scope>
    <source>
        <strain evidence="1">E3-2379</strain>
    </source>
</reference>
<evidence type="ECO:0000313" key="1">
    <source>
        <dbReference type="EMBL" id="MBO8462694.1"/>
    </source>
</evidence>
<comment type="caution">
    <text evidence="1">The sequence shown here is derived from an EMBL/GenBank/DDBJ whole genome shotgun (WGS) entry which is preliminary data.</text>
</comment>
<evidence type="ECO:0000313" key="2">
    <source>
        <dbReference type="Proteomes" id="UP000823618"/>
    </source>
</evidence>
<dbReference type="Proteomes" id="UP000823618">
    <property type="component" value="Unassembled WGS sequence"/>
</dbReference>
<dbReference type="AlphaFoldDB" id="A0A9D9N732"/>
<reference evidence="1" key="2">
    <citation type="journal article" date="2021" name="PeerJ">
        <title>Extensive microbial diversity within the chicken gut microbiome revealed by metagenomics and culture.</title>
        <authorList>
            <person name="Gilroy R."/>
            <person name="Ravi A."/>
            <person name="Getino M."/>
            <person name="Pursley I."/>
            <person name="Horton D.L."/>
            <person name="Alikhan N.F."/>
            <person name="Baker D."/>
            <person name="Gharbi K."/>
            <person name="Hall N."/>
            <person name="Watson M."/>
            <person name="Adriaenssens E.M."/>
            <person name="Foster-Nyarko E."/>
            <person name="Jarju S."/>
            <person name="Secka A."/>
            <person name="Antonio M."/>
            <person name="Oren A."/>
            <person name="Chaudhuri R.R."/>
            <person name="La Ragione R."/>
            <person name="Hildebrand F."/>
            <person name="Pallen M.J."/>
        </authorList>
    </citation>
    <scope>NUCLEOTIDE SEQUENCE</scope>
    <source>
        <strain evidence="1">E3-2379</strain>
    </source>
</reference>
<gene>
    <name evidence="1" type="ORF">IAC13_02040</name>
</gene>